<evidence type="ECO:0000256" key="3">
    <source>
        <dbReference type="ARBA" id="ARBA00022679"/>
    </source>
</evidence>
<dbReference type="GO" id="GO:0046920">
    <property type="term" value="F:alpha-(1-&gt;3)-fucosyltransferase activity"/>
    <property type="evidence" value="ECO:0007669"/>
    <property type="project" value="TreeGrafter"/>
</dbReference>
<dbReference type="InterPro" id="IPR038577">
    <property type="entry name" value="GT10-like_C_sf"/>
</dbReference>
<dbReference type="Gene3D" id="3.40.50.11660">
    <property type="entry name" value="Glycosyl transferase family 10, C-terminal domain"/>
    <property type="match status" value="1"/>
</dbReference>
<reference evidence="5" key="1">
    <citation type="submission" date="2024-07" db="EMBL/GenBank/DDBJ databases">
        <authorList>
            <person name="Kim Y.J."/>
            <person name="Jeong J.Y."/>
        </authorList>
    </citation>
    <scope>NUCLEOTIDE SEQUENCE</scope>
    <source>
        <strain evidence="5">GIHE-MW2</strain>
    </source>
</reference>
<evidence type="ECO:0000256" key="1">
    <source>
        <dbReference type="ARBA" id="ARBA00008919"/>
    </source>
</evidence>
<organism evidence="5">
    <name type="scientific">Planktothricoides raciborskii GIHE-MW2</name>
    <dbReference type="NCBI Taxonomy" id="2792601"/>
    <lineage>
        <taxon>Bacteria</taxon>
        <taxon>Bacillati</taxon>
        <taxon>Cyanobacteriota</taxon>
        <taxon>Cyanophyceae</taxon>
        <taxon>Oscillatoriophycideae</taxon>
        <taxon>Oscillatoriales</taxon>
        <taxon>Oscillatoriaceae</taxon>
        <taxon>Planktothricoides</taxon>
    </lineage>
</organism>
<dbReference type="InterPro" id="IPR001503">
    <property type="entry name" value="Glyco_trans_10"/>
</dbReference>
<comment type="similarity">
    <text evidence="1">Belongs to the glycosyltransferase 10 family.</text>
</comment>
<gene>
    <name evidence="5" type="ORF">ABWT76_001847</name>
</gene>
<accession>A0AAU8JJK1</accession>
<evidence type="ECO:0000259" key="4">
    <source>
        <dbReference type="Pfam" id="PF00852"/>
    </source>
</evidence>
<dbReference type="PANTHER" id="PTHR11929:SF194">
    <property type="entry name" value="ALPHA-(1,3)-FUCOSYLTRANSFERASE 10"/>
    <property type="match status" value="1"/>
</dbReference>
<dbReference type="RefSeq" id="WP_190879350.1">
    <property type="nucleotide sequence ID" value="NZ_CP159837.1"/>
</dbReference>
<feature type="domain" description="Fucosyltransferase C-terminal" evidence="4">
    <location>
        <begin position="160"/>
        <end position="273"/>
    </location>
</feature>
<sequence length="325" mass="38060">MSKKIIGMISSYPKLNPSAADWLWHQTPNPFGQWGNVQMLAPHPQPDFLLFYNFFTWPSRPEYPKPWSYLKAPQKEKRYQQELAEMQAKLRGVPKERCIFLWREPPLDEVLPRTIRHYQSAKKYCAYISGPDDYAPQPDYMPAIWYLLNEFRDLNDLESPEKTKPCSWIVSGVNRAVTHQKRFDFMQSLVNSQLDVDLYGRNLPDWTKSCGSLGNKWHGMAPYYYNLTIENYAENDWYVTEKLWDALLCWCLPIYYGGTAPDKLLPPGSFLRLPSLDEKGIQFIQEVTATPDAWYEAKEAIAEARQIVIHKLNLLEWLSNFVAKF</sequence>
<dbReference type="Pfam" id="PF00852">
    <property type="entry name" value="Glyco_transf_10"/>
    <property type="match status" value="1"/>
</dbReference>
<dbReference type="InterPro" id="IPR055270">
    <property type="entry name" value="Glyco_tran_10_C"/>
</dbReference>
<dbReference type="GO" id="GO:0016020">
    <property type="term" value="C:membrane"/>
    <property type="evidence" value="ECO:0007669"/>
    <property type="project" value="InterPro"/>
</dbReference>
<dbReference type="PANTHER" id="PTHR11929">
    <property type="entry name" value="ALPHA- 1,3 -FUCOSYLTRANSFERASE"/>
    <property type="match status" value="1"/>
</dbReference>
<dbReference type="EMBL" id="CP159837">
    <property type="protein sequence ID" value="XCM38966.1"/>
    <property type="molecule type" value="Genomic_DNA"/>
</dbReference>
<evidence type="ECO:0000313" key="5">
    <source>
        <dbReference type="EMBL" id="XCM38966.1"/>
    </source>
</evidence>
<protein>
    <submittedName>
        <fullName evidence="5">Glycosyltransferase family 10</fullName>
    </submittedName>
</protein>
<keyword evidence="3" id="KW-0808">Transferase</keyword>
<dbReference type="SUPFAM" id="SSF53756">
    <property type="entry name" value="UDP-Glycosyltransferase/glycogen phosphorylase"/>
    <property type="match status" value="1"/>
</dbReference>
<dbReference type="AlphaFoldDB" id="A0AAU8JJK1"/>
<keyword evidence="2" id="KW-0328">Glycosyltransferase</keyword>
<proteinExistence type="inferred from homology"/>
<name>A0AAU8JJK1_9CYAN</name>
<evidence type="ECO:0000256" key="2">
    <source>
        <dbReference type="ARBA" id="ARBA00022676"/>
    </source>
</evidence>